<accession>A0A7W9BIM9</accession>
<evidence type="ECO:0008006" key="5">
    <source>
        <dbReference type="Google" id="ProtNLM"/>
    </source>
</evidence>
<gene>
    <name evidence="3" type="ORF">FHS72_000864</name>
</gene>
<dbReference type="PANTHER" id="PTHR44196">
    <property type="entry name" value="DEHYDROGENASE/REDUCTASE SDR FAMILY MEMBER 7B"/>
    <property type="match status" value="1"/>
</dbReference>
<dbReference type="Gene3D" id="3.40.50.720">
    <property type="entry name" value="NAD(P)-binding Rossmann-like Domain"/>
    <property type="match status" value="1"/>
</dbReference>
<reference evidence="3 4" key="1">
    <citation type="submission" date="2020-08" db="EMBL/GenBank/DDBJ databases">
        <title>Genomic Encyclopedia of Type Strains, Phase IV (KMG-IV): sequencing the most valuable type-strain genomes for metagenomic binning, comparative biology and taxonomic classification.</title>
        <authorList>
            <person name="Goeker M."/>
        </authorList>
    </citation>
    <scope>NUCLEOTIDE SEQUENCE [LARGE SCALE GENOMIC DNA]</scope>
    <source>
        <strain evidence="3 4">DSM 101064</strain>
    </source>
</reference>
<dbReference type="GO" id="GO:0016491">
    <property type="term" value="F:oxidoreductase activity"/>
    <property type="evidence" value="ECO:0007669"/>
    <property type="project" value="UniProtKB-KW"/>
</dbReference>
<dbReference type="Pfam" id="PF00106">
    <property type="entry name" value="adh_short"/>
    <property type="match status" value="1"/>
</dbReference>
<evidence type="ECO:0000313" key="4">
    <source>
        <dbReference type="Proteomes" id="UP000535415"/>
    </source>
</evidence>
<dbReference type="PANTHER" id="PTHR44196:SF1">
    <property type="entry name" value="DEHYDROGENASE_REDUCTASE SDR FAMILY MEMBER 7B"/>
    <property type="match status" value="1"/>
</dbReference>
<keyword evidence="4" id="KW-1185">Reference proteome</keyword>
<dbReference type="AlphaFoldDB" id="A0A7W9BIM9"/>
<dbReference type="PRINTS" id="PR00081">
    <property type="entry name" value="GDHRDH"/>
</dbReference>
<evidence type="ECO:0000313" key="3">
    <source>
        <dbReference type="EMBL" id="MBB5721257.1"/>
    </source>
</evidence>
<dbReference type="CDD" id="cd05233">
    <property type="entry name" value="SDR_c"/>
    <property type="match status" value="1"/>
</dbReference>
<dbReference type="InterPro" id="IPR036291">
    <property type="entry name" value="NAD(P)-bd_dom_sf"/>
</dbReference>
<dbReference type="RefSeq" id="WP_183526080.1">
    <property type="nucleotide sequence ID" value="NZ_JACIJM010000002.1"/>
</dbReference>
<name>A0A7W9BIM9_9RHOB</name>
<dbReference type="SUPFAM" id="SSF51735">
    <property type="entry name" value="NAD(P)-binding Rossmann-fold domains"/>
    <property type="match status" value="1"/>
</dbReference>
<dbReference type="Proteomes" id="UP000535415">
    <property type="component" value="Unassembled WGS sequence"/>
</dbReference>
<proteinExistence type="inferred from homology"/>
<dbReference type="EMBL" id="JACIJM010000002">
    <property type="protein sequence ID" value="MBB5721257.1"/>
    <property type="molecule type" value="Genomic_DNA"/>
</dbReference>
<comment type="similarity">
    <text evidence="1">Belongs to the short-chain dehydrogenases/reductases (SDR) family.</text>
</comment>
<evidence type="ECO:0000256" key="1">
    <source>
        <dbReference type="ARBA" id="ARBA00006484"/>
    </source>
</evidence>
<protein>
    <recommendedName>
        <fullName evidence="5">SDR family oxidoreductase</fullName>
    </recommendedName>
</protein>
<dbReference type="InterPro" id="IPR002347">
    <property type="entry name" value="SDR_fam"/>
</dbReference>
<dbReference type="NCBIfam" id="NF005489">
    <property type="entry name" value="PRK07102.1"/>
    <property type="match status" value="1"/>
</dbReference>
<dbReference type="GO" id="GO:0016020">
    <property type="term" value="C:membrane"/>
    <property type="evidence" value="ECO:0007669"/>
    <property type="project" value="TreeGrafter"/>
</dbReference>
<evidence type="ECO:0000256" key="2">
    <source>
        <dbReference type="ARBA" id="ARBA00023002"/>
    </source>
</evidence>
<organism evidence="3 4">
    <name type="scientific">Yoonia ponticola</name>
    <dbReference type="NCBI Taxonomy" id="1524255"/>
    <lineage>
        <taxon>Bacteria</taxon>
        <taxon>Pseudomonadati</taxon>
        <taxon>Pseudomonadota</taxon>
        <taxon>Alphaproteobacteria</taxon>
        <taxon>Rhodobacterales</taxon>
        <taxon>Paracoccaceae</taxon>
        <taxon>Yoonia</taxon>
    </lineage>
</organism>
<keyword evidence="2" id="KW-0560">Oxidoreductase</keyword>
<sequence>MTDLAPVLILGGRSDIGLAIAHRFARAGHPIVLAARNAETLKDEQNDIAVRYNVTVALTEFDALNTAQMPDFVGQLDPFPKIIVSVIGTMGDQSAGEKDLDAAAQVMRANYEGPALIVGLFAQRLAETGNGTIIGISSVAGDRGRATNYIYGSAKAGFTAYLSGLRNRLADKGVHVITVKPGFVATQMTANMDLPQALTAAPTEVAEKVFQATQSRRNIIYVRPIWWLIMRIICAIPESIFKKLSL</sequence>
<comment type="caution">
    <text evidence="3">The sequence shown here is derived from an EMBL/GenBank/DDBJ whole genome shotgun (WGS) entry which is preliminary data.</text>
</comment>